<keyword evidence="4 7" id="KW-0812">Transmembrane</keyword>
<dbReference type="AlphaFoldDB" id="A0A844H1X6"/>
<feature type="transmembrane region" description="Helical" evidence="7">
    <location>
        <begin position="334"/>
        <end position="355"/>
    </location>
</feature>
<evidence type="ECO:0000256" key="2">
    <source>
        <dbReference type="ARBA" id="ARBA00007977"/>
    </source>
</evidence>
<feature type="transmembrane region" description="Helical" evidence="7">
    <location>
        <begin position="183"/>
        <end position="204"/>
    </location>
</feature>
<feature type="transmembrane region" description="Helical" evidence="7">
    <location>
        <begin position="70"/>
        <end position="89"/>
    </location>
</feature>
<feature type="transmembrane region" description="Helical" evidence="7">
    <location>
        <begin position="101"/>
        <end position="118"/>
    </location>
</feature>
<proteinExistence type="inferred from homology"/>
<dbReference type="PANTHER" id="PTHR30106">
    <property type="entry name" value="INNER MEMBRANE PROTEIN YEIH-RELATED"/>
    <property type="match status" value="1"/>
</dbReference>
<feature type="transmembrane region" description="Helical" evidence="7">
    <location>
        <begin position="278"/>
        <end position="295"/>
    </location>
</feature>
<comment type="caution">
    <text evidence="8">The sequence shown here is derived from an EMBL/GenBank/DDBJ whole genome shotgun (WGS) entry which is preliminary data.</text>
</comment>
<dbReference type="EMBL" id="WMIF01000005">
    <property type="protein sequence ID" value="MTH34025.1"/>
    <property type="molecule type" value="Genomic_DNA"/>
</dbReference>
<keyword evidence="9" id="KW-1185">Reference proteome</keyword>
<evidence type="ECO:0000256" key="4">
    <source>
        <dbReference type="ARBA" id="ARBA00022692"/>
    </source>
</evidence>
<evidence type="ECO:0000256" key="6">
    <source>
        <dbReference type="ARBA" id="ARBA00023136"/>
    </source>
</evidence>
<dbReference type="Pfam" id="PF03601">
    <property type="entry name" value="Cons_hypoth698"/>
    <property type="match status" value="1"/>
</dbReference>
<feature type="transmembrane region" description="Helical" evidence="7">
    <location>
        <begin position="249"/>
        <end position="266"/>
    </location>
</feature>
<feature type="transmembrane region" description="Helical" evidence="7">
    <location>
        <begin position="125"/>
        <end position="144"/>
    </location>
</feature>
<reference evidence="8 9" key="1">
    <citation type="submission" date="2019-11" db="EMBL/GenBank/DDBJ databases">
        <authorList>
            <person name="Dong K."/>
        </authorList>
    </citation>
    <scope>NUCLEOTIDE SEQUENCE [LARGE SCALE GENOMIC DNA]</scope>
    <source>
        <strain evidence="8 9">JCM 17370</strain>
    </source>
</reference>
<dbReference type="PANTHER" id="PTHR30106:SF2">
    <property type="entry name" value="UPF0324 INNER MEMBRANE PROTEIN YEIH"/>
    <property type="match status" value="1"/>
</dbReference>
<evidence type="ECO:0000256" key="7">
    <source>
        <dbReference type="SAM" id="Phobius"/>
    </source>
</evidence>
<dbReference type="OrthoDB" id="5393513at2"/>
<dbReference type="Proteomes" id="UP000442533">
    <property type="component" value="Unassembled WGS sequence"/>
</dbReference>
<keyword evidence="5 7" id="KW-1133">Transmembrane helix</keyword>
<protein>
    <submittedName>
        <fullName evidence="8">Putative sulfate exporter family transporter</fullName>
    </submittedName>
</protein>
<gene>
    <name evidence="8" type="ORF">GL279_05360</name>
</gene>
<feature type="transmembrane region" description="Helical" evidence="7">
    <location>
        <begin position="156"/>
        <end position="176"/>
    </location>
</feature>
<feature type="transmembrane region" description="Helical" evidence="7">
    <location>
        <begin position="301"/>
        <end position="322"/>
    </location>
</feature>
<name>A0A844H1X6_9RHOB</name>
<evidence type="ECO:0000313" key="9">
    <source>
        <dbReference type="Proteomes" id="UP000442533"/>
    </source>
</evidence>
<evidence type="ECO:0000256" key="1">
    <source>
        <dbReference type="ARBA" id="ARBA00004651"/>
    </source>
</evidence>
<comment type="subcellular location">
    <subcellularLocation>
        <location evidence="1">Cell membrane</location>
        <topology evidence="1">Multi-pass membrane protein</topology>
    </subcellularLocation>
</comment>
<sequence>MRWIDQDASAILCPTDRRDAVTSLQSPALAAAPSPGWLGRHLPGLGLTFGIAALAMAAQRLSGIAGLSPLALAMVLGIAWRNVIGLPAAARAGIGFSLRRILRLAIVLLGFQLTLAQLRTVGLPGVAVIALTLAATFVFTTWTGRALGVAPRLTQLIAAGTSVCGASAVIATNTVTRGSDEDVAYAIAIVTVFGSLSMLAMPGIGSLLALDAAHYGIWVGATVHEVAQVVGAGFQHGAEAGQAAAVAKLSRVILLAPLILCLGALARRRGGAGGRAPTPWFVLGFVAVVLVNSIAPLPAALQNAVVLVTGFLLTVALAAMGLETDIRKLRAQGMRPLALGALAWVFISGLGLALVELI</sequence>
<comment type="similarity">
    <text evidence="2">Belongs to the UPF0324 family.</text>
</comment>
<dbReference type="InterPro" id="IPR018383">
    <property type="entry name" value="UPF0324_pro"/>
</dbReference>
<evidence type="ECO:0000256" key="3">
    <source>
        <dbReference type="ARBA" id="ARBA00022475"/>
    </source>
</evidence>
<accession>A0A844H1X6</accession>
<keyword evidence="6 7" id="KW-0472">Membrane</keyword>
<dbReference type="GO" id="GO:0005886">
    <property type="term" value="C:plasma membrane"/>
    <property type="evidence" value="ECO:0007669"/>
    <property type="project" value="UniProtKB-SubCell"/>
</dbReference>
<keyword evidence="3" id="KW-1003">Cell membrane</keyword>
<organism evidence="8 9">
    <name type="scientific">Paracoccus limosus</name>
    <dbReference type="NCBI Taxonomy" id="913252"/>
    <lineage>
        <taxon>Bacteria</taxon>
        <taxon>Pseudomonadati</taxon>
        <taxon>Pseudomonadota</taxon>
        <taxon>Alphaproteobacteria</taxon>
        <taxon>Rhodobacterales</taxon>
        <taxon>Paracoccaceae</taxon>
        <taxon>Paracoccus</taxon>
    </lineage>
</organism>
<evidence type="ECO:0000256" key="5">
    <source>
        <dbReference type="ARBA" id="ARBA00022989"/>
    </source>
</evidence>
<evidence type="ECO:0000313" key="8">
    <source>
        <dbReference type="EMBL" id="MTH34025.1"/>
    </source>
</evidence>